<name>A0A7S4JVX6_9STRA</name>
<organism evidence="3">
    <name type="scientific">Odontella aurita</name>
    <dbReference type="NCBI Taxonomy" id="265563"/>
    <lineage>
        <taxon>Eukaryota</taxon>
        <taxon>Sar</taxon>
        <taxon>Stramenopiles</taxon>
        <taxon>Ochrophyta</taxon>
        <taxon>Bacillariophyta</taxon>
        <taxon>Mediophyceae</taxon>
        <taxon>Biddulphiophycidae</taxon>
        <taxon>Eupodiscales</taxon>
        <taxon>Odontellaceae</taxon>
        <taxon>Odontella</taxon>
    </lineage>
</organism>
<dbReference type="AlphaFoldDB" id="A0A7S4JVX6"/>
<dbReference type="Gene3D" id="4.10.1050.10">
    <property type="entry name" value="At2g23090-like"/>
    <property type="match status" value="1"/>
</dbReference>
<feature type="domain" description="At2g23090-like zinc-binding" evidence="2">
    <location>
        <begin position="44"/>
        <end position="78"/>
    </location>
</feature>
<feature type="compositionally biased region" description="Basic and acidic residues" evidence="1">
    <location>
        <begin position="82"/>
        <end position="95"/>
    </location>
</feature>
<accession>A0A7S4JVX6</accession>
<sequence>MGKGSNVQKAQAARERNQKKMGKTDEERKAARDKHSKDSAAYMCQLCRQTFMVNAKLPVLYLHVTSKHEPGTLPASCFVQLKDYDPNDPKGEKKAAKANAKPVSKKSKKKEDLSDLFDAGLSMGKTKKKGFKK</sequence>
<dbReference type="PANTHER" id="PTHR33788:SF1">
    <property type="entry name" value="ZINC-BINDING PROTEIN"/>
    <property type="match status" value="1"/>
</dbReference>
<feature type="compositionally biased region" description="Basic and acidic residues" evidence="1">
    <location>
        <begin position="12"/>
        <end position="38"/>
    </location>
</feature>
<feature type="region of interest" description="Disordered" evidence="1">
    <location>
        <begin position="1"/>
        <end position="38"/>
    </location>
</feature>
<evidence type="ECO:0000256" key="1">
    <source>
        <dbReference type="SAM" id="MobiDB-lite"/>
    </source>
</evidence>
<dbReference type="InterPro" id="IPR039438">
    <property type="entry name" value="At2g23090-like_Znf"/>
</dbReference>
<evidence type="ECO:0000259" key="2">
    <source>
        <dbReference type="Pfam" id="PF12907"/>
    </source>
</evidence>
<dbReference type="SUPFAM" id="SSF118359">
    <property type="entry name" value="Expressed protein At2g23090/F21P24.15"/>
    <property type="match status" value="1"/>
</dbReference>
<gene>
    <name evidence="3" type="ORF">OAUR00152_LOCUS34888</name>
</gene>
<proteinExistence type="predicted"/>
<dbReference type="PANTHER" id="PTHR33788">
    <property type="entry name" value="OS07G0114300 PROTEIN"/>
    <property type="match status" value="1"/>
</dbReference>
<dbReference type="Pfam" id="PF12907">
    <property type="entry name" value="zf-met2"/>
    <property type="match status" value="1"/>
</dbReference>
<dbReference type="EMBL" id="HBKQ01050547">
    <property type="protein sequence ID" value="CAE2276025.1"/>
    <property type="molecule type" value="Transcribed_RNA"/>
</dbReference>
<protein>
    <recommendedName>
        <fullName evidence="2">At2g23090-like zinc-binding domain-containing protein</fullName>
    </recommendedName>
</protein>
<evidence type="ECO:0000313" key="3">
    <source>
        <dbReference type="EMBL" id="CAE2276025.1"/>
    </source>
</evidence>
<dbReference type="InterPro" id="IPR039713">
    <property type="entry name" value="At2g23090-like"/>
</dbReference>
<reference evidence="3" key="1">
    <citation type="submission" date="2021-01" db="EMBL/GenBank/DDBJ databases">
        <authorList>
            <person name="Corre E."/>
            <person name="Pelletier E."/>
            <person name="Niang G."/>
            <person name="Scheremetjew M."/>
            <person name="Finn R."/>
            <person name="Kale V."/>
            <person name="Holt S."/>
            <person name="Cochrane G."/>
            <person name="Meng A."/>
            <person name="Brown T."/>
            <person name="Cohen L."/>
        </authorList>
    </citation>
    <scope>NUCLEOTIDE SEQUENCE</scope>
    <source>
        <strain evidence="3">Isolate 1302-5</strain>
    </source>
</reference>
<feature type="region of interest" description="Disordered" evidence="1">
    <location>
        <begin position="82"/>
        <end position="119"/>
    </location>
</feature>
<dbReference type="InterPro" id="IPR026939">
    <property type="entry name" value="ZNF706/At2g23090_sf"/>
</dbReference>